<evidence type="ECO:0000313" key="4">
    <source>
        <dbReference type="EMBL" id="ADK24719.1"/>
    </source>
</evidence>
<accession>D9ZGG5</accession>
<keyword evidence="2" id="KW-0812">Transmembrane</keyword>
<protein>
    <submittedName>
        <fullName evidence="4">Oleoyl phosphatidylcholine delta-12/delta-14 desaturase</fullName>
        <ecNumber evidence="4">1.3.1.35</ecNumber>
    </submittedName>
</protein>
<sequence>MTDATLRQRSNRKGQVQTDTELEAFVVPNLTIKDLLSVIPPHCFERSTLRSFSYVFTDIIIIAALVKAFQTADPYISPEHISLPHPFLYRIAKFCLWTLYGFCVGLPATGLWVLAHECGHQAFSPSKTVNNTVGWVLHSSLGVPFHSWRISHAKHHAHTGHMTEDQVFVPKTRSNHPYGVPKFNKAGEDLQGSHVSIGVQNQLWEALGDSPISAVLWSVAQLVLGWPMYLAINSSGQKWYPPGTNHFNPWARALFKTTELGQILISDVGIALWLAGMWYGVKTYGLHNMLSYYFVPYLWVNHWLVMITFLQHTDPLLPHYRGGAFTFPRGALSTFDRSLMGGPGILGSIMGWFGATLTHGISETHVCHHVSSKIPHYNAWEANAALRKRIAQEGIDLDGGPGTWSEVVRIIQECKFVEDEGDVVFYKNARGFAKRVAVFKEQSASASDSGIDVDEEGDKKTA</sequence>
<dbReference type="CDD" id="cd03507">
    <property type="entry name" value="Delta12-FADS-like"/>
    <property type="match status" value="1"/>
</dbReference>
<dbReference type="InterPro" id="IPR012171">
    <property type="entry name" value="Fatty_acid_desaturase"/>
</dbReference>
<feature type="domain" description="Fatty acid desaturase" evidence="3">
    <location>
        <begin position="97"/>
        <end position="393"/>
    </location>
</feature>
<evidence type="ECO:0000256" key="2">
    <source>
        <dbReference type="SAM" id="Phobius"/>
    </source>
</evidence>
<dbReference type="PANTHER" id="PTHR32100">
    <property type="entry name" value="OMEGA-6 FATTY ACID DESATURASE, CHLOROPLASTIC"/>
    <property type="match status" value="1"/>
</dbReference>
<proteinExistence type="evidence at transcript level"/>
<evidence type="ECO:0000256" key="1">
    <source>
        <dbReference type="SAM" id="MobiDB-lite"/>
    </source>
</evidence>
<feature type="transmembrane region" description="Helical" evidence="2">
    <location>
        <begin position="94"/>
        <end position="115"/>
    </location>
</feature>
<dbReference type="EMBL" id="HM036206">
    <property type="protein sequence ID" value="ADK24719.1"/>
    <property type="molecule type" value="mRNA"/>
</dbReference>
<organism evidence="4">
    <name type="scientific">Cantharellus formosus</name>
    <dbReference type="NCBI Taxonomy" id="75102"/>
    <lineage>
        <taxon>Eukaryota</taxon>
        <taxon>Fungi</taxon>
        <taxon>Dikarya</taxon>
        <taxon>Basidiomycota</taxon>
        <taxon>Agaricomycotina</taxon>
        <taxon>Agaricomycetes</taxon>
        <taxon>Cantharellales</taxon>
        <taxon>Hydnaceae</taxon>
        <taxon>Cantharellus</taxon>
    </lineage>
</organism>
<keyword evidence="4" id="KW-0560">Oxidoreductase</keyword>
<keyword evidence="2" id="KW-1133">Transmembrane helix</keyword>
<feature type="region of interest" description="Disordered" evidence="1">
    <location>
        <begin position="442"/>
        <end position="462"/>
    </location>
</feature>
<name>D9ZGG5_9AGAM</name>
<dbReference type="GO" id="GO:0006629">
    <property type="term" value="P:lipid metabolic process"/>
    <property type="evidence" value="ECO:0007669"/>
    <property type="project" value="InterPro"/>
</dbReference>
<dbReference type="EC" id="1.3.1.35" evidence="4"/>
<dbReference type="AlphaFoldDB" id="D9ZGG5"/>
<evidence type="ECO:0000259" key="3">
    <source>
        <dbReference type="Pfam" id="PF00487"/>
    </source>
</evidence>
<dbReference type="GO" id="GO:0016491">
    <property type="term" value="F:oxidoreductase activity"/>
    <property type="evidence" value="ECO:0007669"/>
    <property type="project" value="UniProtKB-KW"/>
</dbReference>
<keyword evidence="2" id="KW-0472">Membrane</keyword>
<dbReference type="Pfam" id="PF00487">
    <property type="entry name" value="FA_desaturase"/>
    <property type="match status" value="1"/>
</dbReference>
<dbReference type="InterPro" id="IPR005804">
    <property type="entry name" value="FA_desaturase_dom"/>
</dbReference>
<reference evidence="4" key="1">
    <citation type="journal article" date="2010" name="J. Biol. Chem.">
        <title>Functional diversity in fungal fatty acid synthesis: the first acetylenase from the Pacific golden chanterelle, Cantharellus formosus.</title>
        <authorList>
            <person name="Blacklock B.J."/>
            <person name="Scheffler B.E."/>
            <person name="Shepard M.R."/>
            <person name="Jayasuriya N.N."/>
            <person name="Minto R.E."/>
        </authorList>
    </citation>
    <scope>NUCLEOTIDE SEQUENCE</scope>
</reference>